<organism evidence="2 3">
    <name type="scientific">Metschnikowia bicuspidata var. bicuspidata NRRL YB-4993</name>
    <dbReference type="NCBI Taxonomy" id="869754"/>
    <lineage>
        <taxon>Eukaryota</taxon>
        <taxon>Fungi</taxon>
        <taxon>Dikarya</taxon>
        <taxon>Ascomycota</taxon>
        <taxon>Saccharomycotina</taxon>
        <taxon>Pichiomycetes</taxon>
        <taxon>Metschnikowiaceae</taxon>
        <taxon>Metschnikowia</taxon>
    </lineage>
</organism>
<feature type="domain" description="PSP proline-rich" evidence="1">
    <location>
        <begin position="160"/>
        <end position="209"/>
    </location>
</feature>
<gene>
    <name evidence="2" type="ORF">METBIDRAFT_17539</name>
</gene>
<dbReference type="EMBL" id="LXTC01000003">
    <property type="protein sequence ID" value="OBA21302.1"/>
    <property type="molecule type" value="Genomic_DNA"/>
</dbReference>
<dbReference type="InterPro" id="IPR007180">
    <property type="entry name" value="DUF382"/>
</dbReference>
<dbReference type="STRING" id="869754.A0A1A0HBP8"/>
<evidence type="ECO:0000259" key="1">
    <source>
        <dbReference type="SMART" id="SM00581"/>
    </source>
</evidence>
<keyword evidence="3" id="KW-1185">Reference proteome</keyword>
<protein>
    <submittedName>
        <fullName evidence="2">DUF382-domain-containing protein</fullName>
    </submittedName>
</protein>
<sequence>DEASGRKPMSKRQKRLREKIPISVLKASATRPQAVEWHDADAPDPYMAVYMKTALNHVAVPLHWQQKKDYLSSKRGMERPPFELPKFIENTGIAEMRNHDPESLKKLQRDRVQPKMGRLDIDYQKLHDAFFKHQTRPRMLAYGELYSEGREKADQYNHDVARMRPGKISLLLRLAVGMLESETAVPPWITVMHELGKPPSYLNLLIPGLD</sequence>
<comment type="caution">
    <text evidence="2">The sequence shown here is derived from an EMBL/GenBank/DDBJ whole genome shotgun (WGS) entry which is preliminary data.</text>
</comment>
<dbReference type="Pfam" id="PF04046">
    <property type="entry name" value="PSP"/>
    <property type="match status" value="1"/>
</dbReference>
<dbReference type="Pfam" id="PF04037">
    <property type="entry name" value="DUF382"/>
    <property type="match status" value="1"/>
</dbReference>
<evidence type="ECO:0000313" key="2">
    <source>
        <dbReference type="EMBL" id="OBA21302.1"/>
    </source>
</evidence>
<dbReference type="AlphaFoldDB" id="A0A1A0HBP8"/>
<feature type="non-terminal residue" evidence="2">
    <location>
        <position position="210"/>
    </location>
</feature>
<dbReference type="RefSeq" id="XP_018711812.1">
    <property type="nucleotide sequence ID" value="XM_018854720.1"/>
</dbReference>
<dbReference type="GO" id="GO:0005634">
    <property type="term" value="C:nucleus"/>
    <property type="evidence" value="ECO:0007669"/>
    <property type="project" value="InterPro"/>
</dbReference>
<dbReference type="PANTHER" id="PTHR12785">
    <property type="entry name" value="SPLICING FACTOR 3B"/>
    <property type="match status" value="1"/>
</dbReference>
<evidence type="ECO:0000313" key="3">
    <source>
        <dbReference type="Proteomes" id="UP000092555"/>
    </source>
</evidence>
<accession>A0A1A0HBP8</accession>
<dbReference type="SMART" id="SM00581">
    <property type="entry name" value="PSP"/>
    <property type="match status" value="1"/>
</dbReference>
<dbReference type="Proteomes" id="UP000092555">
    <property type="component" value="Unassembled WGS sequence"/>
</dbReference>
<name>A0A1A0HBP8_9ASCO</name>
<dbReference type="GeneID" id="30027696"/>
<reference evidence="2 3" key="1">
    <citation type="submission" date="2016-05" db="EMBL/GenBank/DDBJ databases">
        <title>Comparative genomics of biotechnologically important yeasts.</title>
        <authorList>
            <consortium name="DOE Joint Genome Institute"/>
            <person name="Riley R."/>
            <person name="Haridas S."/>
            <person name="Wolfe K.H."/>
            <person name="Lopes M.R."/>
            <person name="Hittinger C.T."/>
            <person name="Goker M."/>
            <person name="Salamov A."/>
            <person name="Wisecaver J."/>
            <person name="Long T.M."/>
            <person name="Aerts A.L."/>
            <person name="Barry K."/>
            <person name="Choi C."/>
            <person name="Clum A."/>
            <person name="Coughlan A.Y."/>
            <person name="Deshpande S."/>
            <person name="Douglass A.P."/>
            <person name="Hanson S.J."/>
            <person name="Klenk H.-P."/>
            <person name="LaButti K."/>
            <person name="Lapidus A."/>
            <person name="Lindquist E."/>
            <person name="Lipzen A."/>
            <person name="Meier-kolthoff J.P."/>
            <person name="Ohm R.A."/>
            <person name="Otillar R.P."/>
            <person name="Pangilinan J."/>
            <person name="Peng Y."/>
            <person name="Rokas A."/>
            <person name="Rosa C.A."/>
            <person name="Scheuner C."/>
            <person name="Sibirny A.A."/>
            <person name="Slot J.C."/>
            <person name="Stielow J.B."/>
            <person name="Sun H."/>
            <person name="Kurtzman C.P."/>
            <person name="Blackwell M."/>
            <person name="Grigoriev I.V."/>
            <person name="Jeffries T.W."/>
        </authorList>
    </citation>
    <scope>NUCLEOTIDE SEQUENCE [LARGE SCALE GENOMIC DNA]</scope>
    <source>
        <strain evidence="2 3">NRRL YB-4993</strain>
    </source>
</reference>
<proteinExistence type="predicted"/>
<dbReference type="OrthoDB" id="10260794at2759"/>
<dbReference type="InterPro" id="IPR006568">
    <property type="entry name" value="PSP_pro-rich"/>
</dbReference>
<dbReference type="InterPro" id="IPR052584">
    <property type="entry name" value="U2_snRNP_Complex_Component"/>
</dbReference>
<feature type="non-terminal residue" evidence="2">
    <location>
        <position position="1"/>
    </location>
</feature>
<dbReference type="PANTHER" id="PTHR12785:SF6">
    <property type="entry name" value="SPLICING FACTOR 3B SUBUNIT 2"/>
    <property type="match status" value="1"/>
</dbReference>